<name>A0AAW8DMR7_9MICC</name>
<dbReference type="InterPro" id="IPR023833">
    <property type="entry name" value="Signal_pept_SipW-depend-type"/>
</dbReference>
<evidence type="ECO:0000313" key="2">
    <source>
        <dbReference type="EMBL" id="MDQ0183274.1"/>
    </source>
</evidence>
<dbReference type="Proteomes" id="UP001230951">
    <property type="component" value="Unassembled WGS sequence"/>
</dbReference>
<dbReference type="RefSeq" id="WP_306964398.1">
    <property type="nucleotide sequence ID" value="NZ_JAUSRG010000024.1"/>
</dbReference>
<dbReference type="NCBIfam" id="TIGR04088">
    <property type="entry name" value="cognate_SipW"/>
    <property type="match status" value="1"/>
</dbReference>
<evidence type="ECO:0000313" key="1">
    <source>
        <dbReference type="EMBL" id="MDP9907657.1"/>
    </source>
</evidence>
<proteinExistence type="predicted"/>
<dbReference type="EMBL" id="JAUSTF010000022">
    <property type="protein sequence ID" value="MDQ0183274.1"/>
    <property type="molecule type" value="Genomic_DNA"/>
</dbReference>
<gene>
    <name evidence="1" type="ORF">J2S90_004652</name>
    <name evidence="2" type="ORF">J2S93_004734</name>
</gene>
<protein>
    <submittedName>
        <fullName evidence="1">Ribosomally synthesized peptide with SipW-like signal peptide</fullName>
    </submittedName>
</protein>
<dbReference type="EMBL" id="JAUSRG010000024">
    <property type="protein sequence ID" value="MDP9907657.1"/>
    <property type="molecule type" value="Genomic_DNA"/>
</dbReference>
<accession>A0AAW8DMR7</accession>
<dbReference type="Proteomes" id="UP001242995">
    <property type="component" value="Unassembled WGS sequence"/>
</dbReference>
<dbReference type="AlphaFoldDB" id="A0AAW8DMR7"/>
<sequence>MSKRGKMRALLAGGLVLGVGAAVVLAAWNDSEFATGTFTAGTFNIQGSTDGASYTDHPASPGATLPFTLNPTNLAPGDTVYAPFAVRLAANTTTGSTVTVNTATATGSVANLSYELVQPTSFGCSSSTTGTELVQAGTALNGALSGVTFTLSPGSPASDPGDAVFLCFKVTAAAGLVQGQNGTATWQFAAASTS</sequence>
<reference evidence="1 3" key="1">
    <citation type="submission" date="2023-07" db="EMBL/GenBank/DDBJ databases">
        <title>Sorghum-associated microbial communities from plants grown in Nebraska, USA.</title>
        <authorList>
            <person name="Schachtman D."/>
        </authorList>
    </citation>
    <scope>NUCLEOTIDE SEQUENCE</scope>
    <source>
        <strain evidence="1">DS1006</strain>
        <strain evidence="2 3">DS1016</strain>
    </source>
</reference>
<organism evidence="1 4">
    <name type="scientific">Arthrobacter bambusae</name>
    <dbReference type="NCBI Taxonomy" id="1338426"/>
    <lineage>
        <taxon>Bacteria</taxon>
        <taxon>Bacillati</taxon>
        <taxon>Actinomycetota</taxon>
        <taxon>Actinomycetes</taxon>
        <taxon>Micrococcales</taxon>
        <taxon>Micrococcaceae</taxon>
        <taxon>Arthrobacter</taxon>
    </lineage>
</organism>
<evidence type="ECO:0000313" key="3">
    <source>
        <dbReference type="Proteomes" id="UP001230951"/>
    </source>
</evidence>
<evidence type="ECO:0000313" key="4">
    <source>
        <dbReference type="Proteomes" id="UP001242995"/>
    </source>
</evidence>
<keyword evidence="3" id="KW-1185">Reference proteome</keyword>
<comment type="caution">
    <text evidence="1">The sequence shown here is derived from an EMBL/GenBank/DDBJ whole genome shotgun (WGS) entry which is preliminary data.</text>
</comment>